<keyword evidence="3" id="KW-1185">Reference proteome</keyword>
<dbReference type="PANTHER" id="PTHR45957:SF1">
    <property type="entry name" value="ANAPHASE-PROMOTING COMPLEX SUBUNIT 2"/>
    <property type="match status" value="1"/>
</dbReference>
<protein>
    <submittedName>
        <fullName evidence="2">Uncharacterized protein</fullName>
    </submittedName>
</protein>
<dbReference type="PROSITE" id="PS50216">
    <property type="entry name" value="DHHC"/>
    <property type="match status" value="1"/>
</dbReference>
<feature type="region of interest" description="Disordered" evidence="1">
    <location>
        <begin position="29"/>
        <end position="66"/>
    </location>
</feature>
<gene>
    <name evidence="2" type="ORF">PT974_09146</name>
</gene>
<dbReference type="EMBL" id="JAVFKD010000014">
    <property type="protein sequence ID" value="KAK5990871.1"/>
    <property type="molecule type" value="Genomic_DNA"/>
</dbReference>
<feature type="compositionally biased region" description="Low complexity" evidence="1">
    <location>
        <begin position="52"/>
        <end position="66"/>
    </location>
</feature>
<evidence type="ECO:0000256" key="1">
    <source>
        <dbReference type="SAM" id="MobiDB-lite"/>
    </source>
</evidence>
<proteinExistence type="predicted"/>
<dbReference type="Proteomes" id="UP001338125">
    <property type="component" value="Unassembled WGS sequence"/>
</dbReference>
<organism evidence="2 3">
    <name type="scientific">Cladobotryum mycophilum</name>
    <dbReference type="NCBI Taxonomy" id="491253"/>
    <lineage>
        <taxon>Eukaryota</taxon>
        <taxon>Fungi</taxon>
        <taxon>Dikarya</taxon>
        <taxon>Ascomycota</taxon>
        <taxon>Pezizomycotina</taxon>
        <taxon>Sordariomycetes</taxon>
        <taxon>Hypocreomycetidae</taxon>
        <taxon>Hypocreales</taxon>
        <taxon>Hypocreaceae</taxon>
        <taxon>Cladobotryum</taxon>
    </lineage>
</organism>
<accession>A0ABR0SGB8</accession>
<reference evidence="2 3" key="1">
    <citation type="submission" date="2024-01" db="EMBL/GenBank/DDBJ databases">
        <title>Complete genome of Cladobotryum mycophilum ATHUM6906.</title>
        <authorList>
            <person name="Christinaki A.C."/>
            <person name="Myridakis A.I."/>
            <person name="Kouvelis V.N."/>
        </authorList>
    </citation>
    <scope>NUCLEOTIDE SEQUENCE [LARGE SCALE GENOMIC DNA]</scope>
    <source>
        <strain evidence="2 3">ATHUM6906</strain>
    </source>
</reference>
<sequence>MMTTATAAVASSSRVRTRRQKVFRSVFPTDVSQPTPLLPATAPGESFGGPYASSSSSSTLATSSRVNRSTTITRSIAASSFSSALTSASTSASTITARNVNSVRGHSSQPSTGASDQVRWDRAWHVVTSRIHLPSSVAVEDSFGTLAPESQDMDATFYESLALILDPDATLPRAAHTDDILSWHGLQVRQHFLHHVLPLLAACTSQRGDPEVLLGIVETLEAAHRQYLYGLLLIVRGIHDESSADAAMVKFRRDLHALVSNSWTPGLMQALRGVLQHTLRIILASTKSSAMGLGPGWAKGVDVKKTQQDLFRLLESLQKVGLAGEKFQVLFAEVMNTCMQDFVKETYIGVWKSPRTRDSSRPGAASLCMDHLCDWIENCYGRLAVEVLGRLGGKWLGMMLSAGGT</sequence>
<dbReference type="PANTHER" id="PTHR45957">
    <property type="entry name" value="ANAPHASE-PROMOTING COMPLEX SUBUNIT 2"/>
    <property type="match status" value="1"/>
</dbReference>
<dbReference type="InterPro" id="IPR044554">
    <property type="entry name" value="ANAPC2"/>
</dbReference>
<evidence type="ECO:0000313" key="3">
    <source>
        <dbReference type="Proteomes" id="UP001338125"/>
    </source>
</evidence>
<comment type="caution">
    <text evidence="2">The sequence shown here is derived from an EMBL/GenBank/DDBJ whole genome shotgun (WGS) entry which is preliminary data.</text>
</comment>
<name>A0ABR0SGB8_9HYPO</name>
<evidence type="ECO:0000313" key="2">
    <source>
        <dbReference type="EMBL" id="KAK5990871.1"/>
    </source>
</evidence>